<keyword evidence="8" id="KW-0325">Glycoprotein</keyword>
<evidence type="ECO:0000256" key="6">
    <source>
        <dbReference type="ARBA" id="ARBA00022801"/>
    </source>
</evidence>
<keyword evidence="3" id="KW-0964">Secreted</keyword>
<dbReference type="Gene3D" id="2.120.10.30">
    <property type="entry name" value="TolB, C-terminal domain"/>
    <property type="match status" value="1"/>
</dbReference>
<dbReference type="InterPro" id="IPR011042">
    <property type="entry name" value="6-blade_b-propeller_TolB-like"/>
</dbReference>
<dbReference type="GO" id="GO:0017000">
    <property type="term" value="P:antibiotic biosynthetic process"/>
    <property type="evidence" value="ECO:0007669"/>
    <property type="project" value="UniProtKB-ARBA"/>
</dbReference>
<evidence type="ECO:0000313" key="12">
    <source>
        <dbReference type="EMBL" id="KAJ5716289.1"/>
    </source>
</evidence>
<evidence type="ECO:0000256" key="4">
    <source>
        <dbReference type="ARBA" id="ARBA00022670"/>
    </source>
</evidence>
<reference evidence="12" key="2">
    <citation type="submission" date="2023-01" db="EMBL/GenBank/DDBJ databases">
        <authorList>
            <person name="Petersen C."/>
        </authorList>
    </citation>
    <scope>NUCLEOTIDE SEQUENCE</scope>
    <source>
        <strain evidence="12">IBT 17514</strain>
    </source>
</reference>
<keyword evidence="7" id="KW-0720">Serine protease</keyword>
<evidence type="ECO:0000256" key="1">
    <source>
        <dbReference type="ARBA" id="ARBA00004613"/>
    </source>
</evidence>
<sequence length="577" mass="65130">MYTQELSLFSETQYSFESHSNTKFWNMMNLKSGEVNLLTNDSNVSELIWISSDTVLYINSTNEDIPGGTELWVSQISDFSNSQPPYRSPYPPYSETSDYDISPDGEWVAFRSKAPELPKANNTASYIYLVPHDGSQPPKAINGPDSPGALEGVHGDSSSPSFSPDSKRVAYLQMRNIAYESDRRILYIYEIGSKKAITALARDWDRSPESVKWTIDGKSLILNAEDYARTRLFILPIDADDKFKPQNFTDTGSVNEWYNIPTGDVLVSGSAIWTSWTVYTATPGKSINKVLFSANEVDPGLKGLGPADIDEFYFRGNWTDIHSWMIYPPNFDRTKTYPLMFWVHGGPQGAWTDSWSTRWNYKTFVDQGYVMIAPNPTGSTGFGANLTDMIQNNWGGYPYDDLVKCWEFVNENFPFIDTGRGVAVGASYGGFMINWIQGSPLGRKFQALVTHDGNFIADIKIATDELWLPEHDFNGTFWANRDAWRRWDPSAPERIMQFETPHLVVHSSKDLRLPVAEGVGLFNVLQERGVPSRVLKQENSLVWHQQVLGWLNGYSGVEEENPSVISLDDTVIPVVDY</sequence>
<evidence type="ECO:0000256" key="2">
    <source>
        <dbReference type="ARBA" id="ARBA00010040"/>
    </source>
</evidence>
<dbReference type="GO" id="GO:0004252">
    <property type="term" value="F:serine-type endopeptidase activity"/>
    <property type="evidence" value="ECO:0007669"/>
    <property type="project" value="TreeGrafter"/>
</dbReference>
<dbReference type="Gene3D" id="3.40.50.1820">
    <property type="entry name" value="alpha/beta hydrolase"/>
    <property type="match status" value="1"/>
</dbReference>
<comment type="similarity">
    <text evidence="2">Belongs to the peptidase S9C family.</text>
</comment>
<accession>A0AAD6MTH3</accession>
<keyword evidence="13" id="KW-1185">Reference proteome</keyword>
<organism evidence="12 13">
    <name type="scientific">Penicillium malachiteum</name>
    <dbReference type="NCBI Taxonomy" id="1324776"/>
    <lineage>
        <taxon>Eukaryota</taxon>
        <taxon>Fungi</taxon>
        <taxon>Dikarya</taxon>
        <taxon>Ascomycota</taxon>
        <taxon>Pezizomycotina</taxon>
        <taxon>Eurotiomycetes</taxon>
        <taxon>Eurotiomycetidae</taxon>
        <taxon>Eurotiales</taxon>
        <taxon>Aspergillaceae</taxon>
        <taxon>Penicillium</taxon>
    </lineage>
</organism>
<evidence type="ECO:0000256" key="10">
    <source>
        <dbReference type="SAM" id="MobiDB-lite"/>
    </source>
</evidence>
<feature type="region of interest" description="Disordered" evidence="10">
    <location>
        <begin position="136"/>
        <end position="165"/>
    </location>
</feature>
<evidence type="ECO:0000256" key="7">
    <source>
        <dbReference type="ARBA" id="ARBA00022825"/>
    </source>
</evidence>
<name>A0AAD6MTH3_9EURO</name>
<keyword evidence="6" id="KW-0378">Hydrolase</keyword>
<comment type="caution">
    <text evidence="12">The sequence shown here is derived from an EMBL/GenBank/DDBJ whole genome shotgun (WGS) entry which is preliminary data.</text>
</comment>
<evidence type="ECO:0000256" key="8">
    <source>
        <dbReference type="ARBA" id="ARBA00023180"/>
    </source>
</evidence>
<evidence type="ECO:0000256" key="3">
    <source>
        <dbReference type="ARBA" id="ARBA00022525"/>
    </source>
</evidence>
<dbReference type="GO" id="GO:0005576">
    <property type="term" value="C:extracellular region"/>
    <property type="evidence" value="ECO:0007669"/>
    <property type="project" value="UniProtKB-SubCell"/>
</dbReference>
<comment type="subcellular location">
    <subcellularLocation>
        <location evidence="1">Secreted</location>
    </subcellularLocation>
</comment>
<dbReference type="Pfam" id="PF07676">
    <property type="entry name" value="PD40"/>
    <property type="match status" value="1"/>
</dbReference>
<dbReference type="GO" id="GO:0072330">
    <property type="term" value="P:monocarboxylic acid biosynthetic process"/>
    <property type="evidence" value="ECO:0007669"/>
    <property type="project" value="UniProtKB-ARBA"/>
</dbReference>
<dbReference type="PANTHER" id="PTHR42776:SF11">
    <property type="entry name" value="DIPEPTIDYL-PEPTIDASE 5-RELATED"/>
    <property type="match status" value="1"/>
</dbReference>
<dbReference type="EMBL" id="JAQJAN010000012">
    <property type="protein sequence ID" value="KAJ5716289.1"/>
    <property type="molecule type" value="Genomic_DNA"/>
</dbReference>
<evidence type="ECO:0000256" key="5">
    <source>
        <dbReference type="ARBA" id="ARBA00022729"/>
    </source>
</evidence>
<dbReference type="Pfam" id="PF00326">
    <property type="entry name" value="Peptidase_S9"/>
    <property type="match status" value="1"/>
</dbReference>
<dbReference type="Proteomes" id="UP001215712">
    <property type="component" value="Unassembled WGS sequence"/>
</dbReference>
<dbReference type="InterPro" id="IPR001375">
    <property type="entry name" value="Peptidase_S9_cat"/>
</dbReference>
<dbReference type="SUPFAM" id="SSF82171">
    <property type="entry name" value="DPP6 N-terminal domain-like"/>
    <property type="match status" value="1"/>
</dbReference>
<gene>
    <name evidence="12" type="ORF">N7493_008200</name>
</gene>
<dbReference type="SUPFAM" id="SSF53474">
    <property type="entry name" value="alpha/beta-Hydrolases"/>
    <property type="match status" value="1"/>
</dbReference>
<reference evidence="12" key="1">
    <citation type="journal article" date="2023" name="IMA Fungus">
        <title>Comparative genomic study of the Penicillium genus elucidates a diverse pangenome and 15 lateral gene transfer events.</title>
        <authorList>
            <person name="Petersen C."/>
            <person name="Sorensen T."/>
            <person name="Nielsen M.R."/>
            <person name="Sondergaard T.E."/>
            <person name="Sorensen J.L."/>
            <person name="Fitzpatrick D.A."/>
            <person name="Frisvad J.C."/>
            <person name="Nielsen K.L."/>
        </authorList>
    </citation>
    <scope>NUCLEOTIDE SEQUENCE</scope>
    <source>
        <strain evidence="12">IBT 17514</strain>
    </source>
</reference>
<protein>
    <recommendedName>
        <fullName evidence="9">Dipeptidyl-peptidase V</fullName>
    </recommendedName>
</protein>
<dbReference type="AlphaFoldDB" id="A0AAD6MTH3"/>
<dbReference type="InterPro" id="IPR029058">
    <property type="entry name" value="AB_hydrolase_fold"/>
</dbReference>
<feature type="domain" description="Peptidase S9 prolyl oligopeptidase catalytic" evidence="11">
    <location>
        <begin position="355"/>
        <end position="536"/>
    </location>
</feature>
<dbReference type="FunFam" id="3.40.50.1820:FF:000028">
    <property type="entry name" value="S9 family peptidase"/>
    <property type="match status" value="1"/>
</dbReference>
<dbReference type="PANTHER" id="PTHR42776">
    <property type="entry name" value="SERINE PEPTIDASE S9 FAMILY MEMBER"/>
    <property type="match status" value="1"/>
</dbReference>
<evidence type="ECO:0000259" key="11">
    <source>
        <dbReference type="Pfam" id="PF00326"/>
    </source>
</evidence>
<keyword evidence="5" id="KW-0732">Signal</keyword>
<dbReference type="GO" id="GO:0006508">
    <property type="term" value="P:proteolysis"/>
    <property type="evidence" value="ECO:0007669"/>
    <property type="project" value="UniProtKB-KW"/>
</dbReference>
<dbReference type="InterPro" id="IPR011659">
    <property type="entry name" value="WD40"/>
</dbReference>
<proteinExistence type="inferred from homology"/>
<evidence type="ECO:0000313" key="13">
    <source>
        <dbReference type="Proteomes" id="UP001215712"/>
    </source>
</evidence>
<keyword evidence="4" id="KW-0645">Protease</keyword>
<evidence type="ECO:0000256" key="9">
    <source>
        <dbReference type="ARBA" id="ARBA00032829"/>
    </source>
</evidence>